<feature type="domain" description="F-box" evidence="1">
    <location>
        <begin position="7"/>
        <end position="52"/>
    </location>
</feature>
<evidence type="ECO:0000313" key="2">
    <source>
        <dbReference type="EMBL" id="CAG9983670.1"/>
    </source>
</evidence>
<organism evidence="2 3">
    <name type="scientific">Clonostachys byssicola</name>
    <dbReference type="NCBI Taxonomy" id="160290"/>
    <lineage>
        <taxon>Eukaryota</taxon>
        <taxon>Fungi</taxon>
        <taxon>Dikarya</taxon>
        <taxon>Ascomycota</taxon>
        <taxon>Pezizomycotina</taxon>
        <taxon>Sordariomycetes</taxon>
        <taxon>Hypocreomycetidae</taxon>
        <taxon>Hypocreales</taxon>
        <taxon>Bionectriaceae</taxon>
        <taxon>Clonostachys</taxon>
    </lineage>
</organism>
<reference evidence="2 3" key="2">
    <citation type="submission" date="2021-10" db="EMBL/GenBank/DDBJ databases">
        <authorList>
            <person name="Piombo E."/>
        </authorList>
    </citation>
    <scope>NUCLEOTIDE SEQUENCE [LARGE SCALE GENOMIC DNA]</scope>
</reference>
<evidence type="ECO:0000313" key="3">
    <source>
        <dbReference type="Proteomes" id="UP000754883"/>
    </source>
</evidence>
<dbReference type="Proteomes" id="UP000754883">
    <property type="component" value="Unassembled WGS sequence"/>
</dbReference>
<proteinExistence type="predicted"/>
<gene>
    <name evidence="2" type="ORF">CBYS24578_00015335</name>
</gene>
<dbReference type="PROSITE" id="PS50181">
    <property type="entry name" value="FBOX"/>
    <property type="match status" value="1"/>
</dbReference>
<accession>A0A9N9U7G9</accession>
<dbReference type="AlphaFoldDB" id="A0A9N9U7G9"/>
<name>A0A9N9U7G9_9HYPO</name>
<dbReference type="InterPro" id="IPR001810">
    <property type="entry name" value="F-box_dom"/>
</dbReference>
<dbReference type="PANTHER" id="PTHR42057:SF2">
    <property type="entry name" value="F-BOX DOMAIN PROTEIN (AFU_ORTHOLOGUE AFUA_4G00200)-RELATED"/>
    <property type="match status" value="1"/>
</dbReference>
<sequence length="561" mass="64106">MTDSLPSSLTSRIPPEVFNEIFSHLPQNALLAFRALDHRLGALATAHAFRHVHLGAREDKGDHELLINVARSENLRHLIREITCDTWVGLNFRYNAHASYPLPSEFLNALPYLRFFRNLSTLHVVFSSFCGHTFFDPYESIEETTDFRYRVLDTVFRSVAGTWSAEQQAATDQTLQEMCYQMKYFEPVYDQIVPDVSDDDIASRIPLKTLTISNLGDYNDERLTNSDAFKSVLESKELVDLKLQITTQAYDPAPEEELYLCDKYDFFAALPSTWLSPTVAGNLNTMSLYCRDYWGWNPKMDFRAVRPGLGVDSGFPNLKVLALGRYVFSHEWQVDWIASLGRQNGRGGLEELYLDNCPIMYHAYHLKPLDESTTVIGKDKNGDGIVVSNEGYHRRDVLAHRPPTQRGGGRTHDKREFPLRWHTILSQWNESMNGLRVFKMGCGALTSSSVNMGHFLQNHGDIGRGDCSIDRHAFRYFDCLSPPPEDTPFEDIDDDKYASGVGLSQDRNRILQYAYFGGSDTCLVDRNRPWYRIPERENTDSQDELALEVFSATVKARRMRG</sequence>
<dbReference type="SUPFAM" id="SSF81383">
    <property type="entry name" value="F-box domain"/>
    <property type="match status" value="1"/>
</dbReference>
<dbReference type="OrthoDB" id="3140657at2759"/>
<reference evidence="3" key="1">
    <citation type="submission" date="2019-06" db="EMBL/GenBank/DDBJ databases">
        <authorList>
            <person name="Broberg M."/>
        </authorList>
    </citation>
    <scope>NUCLEOTIDE SEQUENCE [LARGE SCALE GENOMIC DNA]</scope>
</reference>
<keyword evidence="3" id="KW-1185">Reference proteome</keyword>
<protein>
    <recommendedName>
        <fullName evidence="1">F-box domain-containing protein</fullName>
    </recommendedName>
</protein>
<dbReference type="EMBL" id="CABFNO020001372">
    <property type="protein sequence ID" value="CAG9983670.1"/>
    <property type="molecule type" value="Genomic_DNA"/>
</dbReference>
<evidence type="ECO:0000259" key="1">
    <source>
        <dbReference type="PROSITE" id="PS50181"/>
    </source>
</evidence>
<dbReference type="PANTHER" id="PTHR42057">
    <property type="entry name" value="F-BOX DOMAIN PROTEIN (AFU_ORTHOLOGUE AFUA_4G00200)"/>
    <property type="match status" value="1"/>
</dbReference>
<dbReference type="InterPro" id="IPR036047">
    <property type="entry name" value="F-box-like_dom_sf"/>
</dbReference>
<comment type="caution">
    <text evidence="2">The sequence shown here is derived from an EMBL/GenBank/DDBJ whole genome shotgun (WGS) entry which is preliminary data.</text>
</comment>